<accession>A0AAE3HE58</accession>
<keyword evidence="3" id="KW-1185">Reference proteome</keyword>
<sequence>MDLDKLLEKYQVELDTLVFDDFTNETALKIGLHIIEVAKKNNNKITIDINRFNHQIFHYSFENTTPDKDLWVSRKRNVVEHFFVSSIYMATKLKKDNTNLWDKYGLSPAQYAAVGGSFPIIVKNIGVIGSITVSGLKPEEDHGLVVTSIRNYLNTAH</sequence>
<dbReference type="PIRSF" id="PIRSF008757">
    <property type="entry name" value="UCP008757"/>
    <property type="match status" value="1"/>
</dbReference>
<dbReference type="Gene3D" id="3.30.450.150">
    <property type="entry name" value="Haem-degrading domain"/>
    <property type="match status" value="1"/>
</dbReference>
<dbReference type="EMBL" id="JANKAS010000005">
    <property type="protein sequence ID" value="MCR1898812.1"/>
    <property type="molecule type" value="Genomic_DNA"/>
</dbReference>
<reference evidence="2" key="1">
    <citation type="submission" date="2022-07" db="EMBL/GenBank/DDBJ databases">
        <title>Enhanced cultured diversity of the mouse gut microbiota enables custom-made synthetic communities.</title>
        <authorList>
            <person name="Afrizal A."/>
        </authorList>
    </citation>
    <scope>NUCLEOTIDE SEQUENCE</scope>
    <source>
        <strain evidence="2">DSM 28593</strain>
    </source>
</reference>
<protein>
    <recommendedName>
        <fullName evidence="1">UPF0303 protein NSA47_07420</fullName>
    </recommendedName>
</protein>
<organism evidence="2 3">
    <name type="scientific">Irregularibacter muris</name>
    <dbReference type="NCBI Taxonomy" id="1796619"/>
    <lineage>
        <taxon>Bacteria</taxon>
        <taxon>Bacillati</taxon>
        <taxon>Bacillota</taxon>
        <taxon>Clostridia</taxon>
        <taxon>Eubacteriales</taxon>
        <taxon>Eubacteriaceae</taxon>
        <taxon>Irregularibacter</taxon>
    </lineage>
</organism>
<name>A0AAE3HE58_9FIRM</name>
<evidence type="ECO:0000313" key="2">
    <source>
        <dbReference type="EMBL" id="MCR1898812.1"/>
    </source>
</evidence>
<dbReference type="InterPro" id="IPR038084">
    <property type="entry name" value="PduO/GlcC-like_sf"/>
</dbReference>
<dbReference type="Pfam" id="PF03928">
    <property type="entry name" value="HbpS-like"/>
    <property type="match status" value="1"/>
</dbReference>
<dbReference type="PANTHER" id="PTHR28255:SF1">
    <property type="entry name" value="UPF0303 PROTEIN YBR137W"/>
    <property type="match status" value="1"/>
</dbReference>
<dbReference type="AlphaFoldDB" id="A0AAE3HE58"/>
<dbReference type="PANTHER" id="PTHR28255">
    <property type="match status" value="1"/>
</dbReference>
<comment type="similarity">
    <text evidence="1">Belongs to the UPF0303 family.</text>
</comment>
<evidence type="ECO:0000256" key="1">
    <source>
        <dbReference type="HAMAP-Rule" id="MF_00761"/>
    </source>
</evidence>
<comment type="caution">
    <text evidence="2">The sequence shown here is derived from an EMBL/GenBank/DDBJ whole genome shotgun (WGS) entry which is preliminary data.</text>
</comment>
<dbReference type="SUPFAM" id="SSF143744">
    <property type="entry name" value="GlcG-like"/>
    <property type="match status" value="1"/>
</dbReference>
<evidence type="ECO:0000313" key="3">
    <source>
        <dbReference type="Proteomes" id="UP001205748"/>
    </source>
</evidence>
<dbReference type="InterPro" id="IPR005624">
    <property type="entry name" value="PduO/GlcC-like"/>
</dbReference>
<dbReference type="Proteomes" id="UP001205748">
    <property type="component" value="Unassembled WGS sequence"/>
</dbReference>
<dbReference type="InterPro" id="IPR010371">
    <property type="entry name" value="YBR137W-like"/>
</dbReference>
<dbReference type="RefSeq" id="WP_257530528.1">
    <property type="nucleotide sequence ID" value="NZ_JANKAS010000005.1"/>
</dbReference>
<gene>
    <name evidence="2" type="ORF">NSA47_07420</name>
</gene>
<dbReference type="NCBIfam" id="NF002696">
    <property type="entry name" value="PRK02487.1-5"/>
    <property type="match status" value="1"/>
</dbReference>
<dbReference type="HAMAP" id="MF_00761">
    <property type="entry name" value="UPF0303"/>
    <property type="match status" value="1"/>
</dbReference>
<proteinExistence type="inferred from homology"/>